<feature type="transmembrane region" description="Helical" evidence="6">
    <location>
        <begin position="305"/>
        <end position="326"/>
    </location>
</feature>
<dbReference type="GO" id="GO:0140359">
    <property type="term" value="F:ABC-type transporter activity"/>
    <property type="evidence" value="ECO:0007669"/>
    <property type="project" value="InterPro"/>
</dbReference>
<evidence type="ECO:0000256" key="5">
    <source>
        <dbReference type="ARBA" id="ARBA00023136"/>
    </source>
</evidence>
<feature type="domain" description="ABC-2 type transporter transmembrane" evidence="7">
    <location>
        <begin position="21"/>
        <end position="378"/>
    </location>
</feature>
<dbReference type="InterPro" id="IPR051449">
    <property type="entry name" value="ABC-2_transporter_component"/>
</dbReference>
<dbReference type="PANTHER" id="PTHR30294">
    <property type="entry name" value="MEMBRANE COMPONENT OF ABC TRANSPORTER YHHJ-RELATED"/>
    <property type="match status" value="1"/>
</dbReference>
<evidence type="ECO:0000256" key="3">
    <source>
        <dbReference type="ARBA" id="ARBA00022692"/>
    </source>
</evidence>
<dbReference type="AlphaFoldDB" id="A0A1J5R438"/>
<feature type="transmembrane region" description="Helical" evidence="6">
    <location>
        <begin position="228"/>
        <end position="253"/>
    </location>
</feature>
<reference evidence="8" key="1">
    <citation type="submission" date="2016-10" db="EMBL/GenBank/DDBJ databases">
        <title>Sequence of Gallionella enrichment culture.</title>
        <authorList>
            <person name="Poehlein A."/>
            <person name="Muehling M."/>
            <person name="Daniel R."/>
        </authorList>
    </citation>
    <scope>NUCLEOTIDE SEQUENCE</scope>
</reference>
<name>A0A1J5R438_9ZZZZ</name>
<dbReference type="InterPro" id="IPR013525">
    <property type="entry name" value="ABC2_TM"/>
</dbReference>
<dbReference type="Pfam" id="PF12698">
    <property type="entry name" value="ABC2_membrane_3"/>
    <property type="match status" value="1"/>
</dbReference>
<feature type="transmembrane region" description="Helical" evidence="6">
    <location>
        <begin position="23"/>
        <end position="43"/>
    </location>
</feature>
<evidence type="ECO:0000256" key="4">
    <source>
        <dbReference type="ARBA" id="ARBA00022989"/>
    </source>
</evidence>
<keyword evidence="4 6" id="KW-1133">Transmembrane helix</keyword>
<feature type="transmembrane region" description="Helical" evidence="6">
    <location>
        <begin position="174"/>
        <end position="194"/>
    </location>
</feature>
<keyword evidence="5 6" id="KW-0472">Membrane</keyword>
<dbReference type="PANTHER" id="PTHR30294:SF29">
    <property type="entry name" value="MULTIDRUG ABC TRANSPORTER PERMEASE YBHS-RELATED"/>
    <property type="match status" value="1"/>
</dbReference>
<evidence type="ECO:0000256" key="2">
    <source>
        <dbReference type="ARBA" id="ARBA00022475"/>
    </source>
</evidence>
<feature type="transmembrane region" description="Helical" evidence="6">
    <location>
        <begin position="357"/>
        <end position="378"/>
    </location>
</feature>
<evidence type="ECO:0000256" key="6">
    <source>
        <dbReference type="SAM" id="Phobius"/>
    </source>
</evidence>
<organism evidence="8">
    <name type="scientific">mine drainage metagenome</name>
    <dbReference type="NCBI Taxonomy" id="410659"/>
    <lineage>
        <taxon>unclassified sequences</taxon>
        <taxon>metagenomes</taxon>
        <taxon>ecological metagenomes</taxon>
    </lineage>
</organism>
<dbReference type="GO" id="GO:0005886">
    <property type="term" value="C:plasma membrane"/>
    <property type="evidence" value="ECO:0007669"/>
    <property type="project" value="UniProtKB-SubCell"/>
</dbReference>
<protein>
    <submittedName>
        <fullName evidence="8">ABC-2 family transporter protein</fullName>
    </submittedName>
</protein>
<keyword evidence="3 6" id="KW-0812">Transmembrane</keyword>
<keyword evidence="2" id="KW-1003">Cell membrane</keyword>
<accession>A0A1J5R438</accession>
<evidence type="ECO:0000313" key="8">
    <source>
        <dbReference type="EMBL" id="OIQ90710.1"/>
    </source>
</evidence>
<gene>
    <name evidence="8" type="ORF">GALL_273740</name>
</gene>
<dbReference type="EMBL" id="MLJW01000282">
    <property type="protein sequence ID" value="OIQ90710.1"/>
    <property type="molecule type" value="Genomic_DNA"/>
</dbReference>
<comment type="subcellular location">
    <subcellularLocation>
        <location evidence="1">Cell membrane</location>
        <topology evidence="1">Multi-pass membrane protein</topology>
    </subcellularLocation>
</comment>
<comment type="caution">
    <text evidence="8">The sequence shown here is derived from an EMBL/GenBank/DDBJ whole genome shotgun (WGS) entry which is preliminary data.</text>
</comment>
<evidence type="ECO:0000259" key="7">
    <source>
        <dbReference type="Pfam" id="PF12698"/>
    </source>
</evidence>
<sequence>MSQHNLRTVVAFEFLRVVTKRRFWVASLAVPLAVAVLFTVVLLSNQSTDQTSQAQKNAQFSFTYTDASGLVTDAVAAEFGGTKASDGPQAIADVKAGTVQAYFAFPANPATEPVHVYGVDSGVFGNGKYSAVARQILVTAAQQKIGSPELSAVAQGNVSMTEEMYKAGQLTSGLNGVIPPLLFLLIFYVSIILLGNQMLNSTLEEKENRVTEMILTTMNPTTLIVGKVVSLFLVGVVQMATFAVPVVVGYLFFRQNLNLPNLDLSHLSLEPQAMIVGFLLLVGGFLLFTGTLVAIGAVVPTVKEAGAFFGPMMIMIFIPFYVVSLIVSDPHAVIVQVLTYFPYTAPVTAMLRNGLGSLSLLESCIVLVEVFGLGYLALRVAVRLFRYGSISYSSKLSVRTALRREGTV</sequence>
<feature type="transmembrane region" description="Helical" evidence="6">
    <location>
        <begin position="274"/>
        <end position="299"/>
    </location>
</feature>
<proteinExistence type="predicted"/>
<evidence type="ECO:0000256" key="1">
    <source>
        <dbReference type="ARBA" id="ARBA00004651"/>
    </source>
</evidence>
<feature type="transmembrane region" description="Helical" evidence="6">
    <location>
        <begin position="333"/>
        <end position="351"/>
    </location>
</feature>